<comment type="subcellular location">
    <subcellularLocation>
        <location evidence="2">Membrane</location>
    </subcellularLocation>
</comment>
<evidence type="ECO:0000256" key="15">
    <source>
        <dbReference type="SAM" id="Phobius"/>
    </source>
</evidence>
<evidence type="ECO:0000256" key="2">
    <source>
        <dbReference type="ARBA" id="ARBA00004370"/>
    </source>
</evidence>
<dbReference type="GO" id="GO:0004497">
    <property type="term" value="F:monooxygenase activity"/>
    <property type="evidence" value="ECO:0007669"/>
    <property type="project" value="UniProtKB-KW"/>
</dbReference>
<comment type="cofactor">
    <cofactor evidence="1 13">
        <name>heme</name>
        <dbReference type="ChEBI" id="CHEBI:30413"/>
    </cofactor>
</comment>
<dbReference type="PANTHER" id="PTHR24305">
    <property type="entry name" value="CYTOCHROME P450"/>
    <property type="match status" value="1"/>
</dbReference>
<keyword evidence="9 14" id="KW-0560">Oxidoreductase</keyword>
<keyword evidence="12 15" id="KW-0472">Membrane</keyword>
<evidence type="ECO:0000256" key="10">
    <source>
        <dbReference type="ARBA" id="ARBA00023004"/>
    </source>
</evidence>
<keyword evidence="17" id="KW-1185">Reference proteome</keyword>
<dbReference type="PRINTS" id="PR00463">
    <property type="entry name" value="EP450I"/>
</dbReference>
<dbReference type="EMBL" id="JARJCM010000004">
    <property type="protein sequence ID" value="KAJ7045418.1"/>
    <property type="molecule type" value="Genomic_DNA"/>
</dbReference>
<evidence type="ECO:0000256" key="3">
    <source>
        <dbReference type="ARBA" id="ARBA00004721"/>
    </source>
</evidence>
<keyword evidence="6 15" id="KW-0812">Transmembrane</keyword>
<evidence type="ECO:0000313" key="16">
    <source>
        <dbReference type="EMBL" id="KAJ7045418.1"/>
    </source>
</evidence>
<feature type="binding site" description="axial binding residue" evidence="13">
    <location>
        <position position="493"/>
    </location>
    <ligand>
        <name>heme</name>
        <dbReference type="ChEBI" id="CHEBI:30413"/>
    </ligand>
    <ligandPart>
        <name>Fe</name>
        <dbReference type="ChEBI" id="CHEBI:18248"/>
    </ligandPart>
</feature>
<gene>
    <name evidence="16" type="ORF">C8F04DRAFT_433589</name>
</gene>
<dbReference type="SUPFAM" id="SSF48264">
    <property type="entry name" value="Cytochrome P450"/>
    <property type="match status" value="1"/>
</dbReference>
<protein>
    <submittedName>
        <fullName evidence="16">Cytochrome-450 hydroxylase</fullName>
    </submittedName>
</protein>
<comment type="caution">
    <text evidence="16">The sequence shown here is derived from an EMBL/GenBank/DDBJ whole genome shotgun (WGS) entry which is preliminary data.</text>
</comment>
<evidence type="ECO:0000256" key="5">
    <source>
        <dbReference type="ARBA" id="ARBA00022617"/>
    </source>
</evidence>
<evidence type="ECO:0000256" key="12">
    <source>
        <dbReference type="ARBA" id="ARBA00023136"/>
    </source>
</evidence>
<dbReference type="GO" id="GO:0016020">
    <property type="term" value="C:membrane"/>
    <property type="evidence" value="ECO:0007669"/>
    <property type="project" value="UniProtKB-SubCell"/>
</dbReference>
<dbReference type="InterPro" id="IPR050121">
    <property type="entry name" value="Cytochrome_P450_monoxygenase"/>
</dbReference>
<evidence type="ECO:0000256" key="6">
    <source>
        <dbReference type="ARBA" id="ARBA00022692"/>
    </source>
</evidence>
<organism evidence="16 17">
    <name type="scientific">Mycena alexandri</name>
    <dbReference type="NCBI Taxonomy" id="1745969"/>
    <lineage>
        <taxon>Eukaryota</taxon>
        <taxon>Fungi</taxon>
        <taxon>Dikarya</taxon>
        <taxon>Basidiomycota</taxon>
        <taxon>Agaricomycotina</taxon>
        <taxon>Agaricomycetes</taxon>
        <taxon>Agaricomycetidae</taxon>
        <taxon>Agaricales</taxon>
        <taxon>Marasmiineae</taxon>
        <taxon>Mycenaceae</taxon>
        <taxon>Mycena</taxon>
    </lineage>
</organism>
<keyword evidence="10 13" id="KW-0408">Iron</keyword>
<evidence type="ECO:0000256" key="8">
    <source>
        <dbReference type="ARBA" id="ARBA00022989"/>
    </source>
</evidence>
<accession>A0AAD6TG48</accession>
<feature type="transmembrane region" description="Helical" evidence="15">
    <location>
        <begin position="6"/>
        <end position="25"/>
    </location>
</feature>
<dbReference type="PRINTS" id="PR00385">
    <property type="entry name" value="P450"/>
</dbReference>
<comment type="similarity">
    <text evidence="4 14">Belongs to the cytochrome P450 family.</text>
</comment>
<proteinExistence type="inferred from homology"/>
<dbReference type="CDD" id="cd11069">
    <property type="entry name" value="CYP_FUM15-like"/>
    <property type="match status" value="1"/>
</dbReference>
<comment type="pathway">
    <text evidence="3">Secondary metabolite biosynthesis; terpenoid biosynthesis.</text>
</comment>
<sequence>MSLILYVLSPFLAVFLYIFYQLVVAPRFNVLRKLPGPPVPTWFGNHLQHVLNPTVTPKVYDIFVKRYGRSVRIRGLGPWDERLLTLDPVSLTHIVKNTAVYEKPWQSRALITSLIGCGMLSAEGQVHKRQRRVALPAFSGQNMRSLVDIAFKKGIELRDAWVDLLPAAGSETTSAARIDVCQFLSRVTFDVVGLAGFDYSFNSIRDETNELFVAYRDMFEVAISQGSAFRTLLSIYLPRINRLFPDKTVRTLDRCREVIHRVAGSLIQDKKQKIAEGEKSGDPYDGKDLLTLLLKSNTATDLPPEHRISDDDILNNINTFMFAGSDTSSLSMTWTLFLLAQHPEIQDRLRAELLSVAPEGIRDLSELTEDQVQSLHNALSALPLLHNVTRESLRLIPPLHSTLRVATQDDEVPTLYPVHNRDGTVNEGKHSFTVPRGTFVHLSVEAFNLDKAVWGEDAWEFNPDRWDNLPEAAQRYPWHFSSILSFSAGPRACPGLRFALIEIKTIYYILLTNFVFRQTEDEITRHNVVLTRPYLRGKFKDGTQCPLLVSRFTPS</sequence>
<dbReference type="PROSITE" id="PS00086">
    <property type="entry name" value="CYTOCHROME_P450"/>
    <property type="match status" value="1"/>
</dbReference>
<name>A0AAD6TG48_9AGAR</name>
<reference evidence="16" key="1">
    <citation type="submission" date="2023-03" db="EMBL/GenBank/DDBJ databases">
        <title>Massive genome expansion in bonnet fungi (Mycena s.s.) driven by repeated elements and novel gene families across ecological guilds.</title>
        <authorList>
            <consortium name="Lawrence Berkeley National Laboratory"/>
            <person name="Harder C.B."/>
            <person name="Miyauchi S."/>
            <person name="Viragh M."/>
            <person name="Kuo A."/>
            <person name="Thoen E."/>
            <person name="Andreopoulos B."/>
            <person name="Lu D."/>
            <person name="Skrede I."/>
            <person name="Drula E."/>
            <person name="Henrissat B."/>
            <person name="Morin E."/>
            <person name="Kohler A."/>
            <person name="Barry K."/>
            <person name="LaButti K."/>
            <person name="Morin E."/>
            <person name="Salamov A."/>
            <person name="Lipzen A."/>
            <person name="Mereny Z."/>
            <person name="Hegedus B."/>
            <person name="Baldrian P."/>
            <person name="Stursova M."/>
            <person name="Weitz H."/>
            <person name="Taylor A."/>
            <person name="Grigoriev I.V."/>
            <person name="Nagy L.G."/>
            <person name="Martin F."/>
            <person name="Kauserud H."/>
        </authorList>
    </citation>
    <scope>NUCLEOTIDE SEQUENCE</scope>
    <source>
        <strain evidence="16">CBHHK200</strain>
    </source>
</reference>
<dbReference type="InterPro" id="IPR036396">
    <property type="entry name" value="Cyt_P450_sf"/>
</dbReference>
<keyword evidence="11 14" id="KW-0503">Monooxygenase</keyword>
<dbReference type="InterPro" id="IPR001128">
    <property type="entry name" value="Cyt_P450"/>
</dbReference>
<keyword evidence="7 13" id="KW-0479">Metal-binding</keyword>
<dbReference type="GO" id="GO:0005506">
    <property type="term" value="F:iron ion binding"/>
    <property type="evidence" value="ECO:0007669"/>
    <property type="project" value="InterPro"/>
</dbReference>
<keyword evidence="5 13" id="KW-0349">Heme</keyword>
<evidence type="ECO:0000256" key="14">
    <source>
        <dbReference type="RuleBase" id="RU000461"/>
    </source>
</evidence>
<dbReference type="InterPro" id="IPR002401">
    <property type="entry name" value="Cyt_P450_E_grp-I"/>
</dbReference>
<dbReference type="Pfam" id="PF00067">
    <property type="entry name" value="p450"/>
    <property type="match status" value="1"/>
</dbReference>
<keyword evidence="8 15" id="KW-1133">Transmembrane helix</keyword>
<dbReference type="GO" id="GO:0020037">
    <property type="term" value="F:heme binding"/>
    <property type="evidence" value="ECO:0007669"/>
    <property type="project" value="InterPro"/>
</dbReference>
<dbReference type="Gene3D" id="1.10.630.10">
    <property type="entry name" value="Cytochrome P450"/>
    <property type="match status" value="1"/>
</dbReference>
<evidence type="ECO:0000256" key="9">
    <source>
        <dbReference type="ARBA" id="ARBA00023002"/>
    </source>
</evidence>
<dbReference type="Proteomes" id="UP001218188">
    <property type="component" value="Unassembled WGS sequence"/>
</dbReference>
<evidence type="ECO:0000256" key="1">
    <source>
        <dbReference type="ARBA" id="ARBA00001971"/>
    </source>
</evidence>
<dbReference type="InterPro" id="IPR017972">
    <property type="entry name" value="Cyt_P450_CS"/>
</dbReference>
<evidence type="ECO:0000313" key="17">
    <source>
        <dbReference type="Proteomes" id="UP001218188"/>
    </source>
</evidence>
<dbReference type="GO" id="GO:0016705">
    <property type="term" value="F:oxidoreductase activity, acting on paired donors, with incorporation or reduction of molecular oxygen"/>
    <property type="evidence" value="ECO:0007669"/>
    <property type="project" value="InterPro"/>
</dbReference>
<evidence type="ECO:0000256" key="13">
    <source>
        <dbReference type="PIRSR" id="PIRSR602401-1"/>
    </source>
</evidence>
<evidence type="ECO:0000256" key="11">
    <source>
        <dbReference type="ARBA" id="ARBA00023033"/>
    </source>
</evidence>
<dbReference type="PANTHER" id="PTHR24305:SF166">
    <property type="entry name" value="CYTOCHROME P450 12A4, MITOCHONDRIAL-RELATED"/>
    <property type="match status" value="1"/>
</dbReference>
<evidence type="ECO:0000256" key="7">
    <source>
        <dbReference type="ARBA" id="ARBA00022723"/>
    </source>
</evidence>
<evidence type="ECO:0000256" key="4">
    <source>
        <dbReference type="ARBA" id="ARBA00010617"/>
    </source>
</evidence>
<dbReference type="AlphaFoldDB" id="A0AAD6TG48"/>